<evidence type="ECO:0000313" key="2">
    <source>
        <dbReference type="Proteomes" id="UP000030764"/>
    </source>
</evidence>
<name>A0A085LXW4_9BILA</name>
<dbReference type="AlphaFoldDB" id="A0A085LXW4"/>
<gene>
    <name evidence="1" type="ORF">M513_09277</name>
</gene>
<keyword evidence="2" id="KW-1185">Reference proteome</keyword>
<protein>
    <submittedName>
        <fullName evidence="1">Uncharacterized protein</fullName>
    </submittedName>
</protein>
<dbReference type="EMBL" id="KL363263">
    <property type="protein sequence ID" value="KFD49810.1"/>
    <property type="molecule type" value="Genomic_DNA"/>
</dbReference>
<proteinExistence type="predicted"/>
<reference evidence="1 2" key="1">
    <citation type="journal article" date="2014" name="Nat. Genet.">
        <title>Genome and transcriptome of the porcine whipworm Trichuris suis.</title>
        <authorList>
            <person name="Jex A.R."/>
            <person name="Nejsum P."/>
            <person name="Schwarz E.M."/>
            <person name="Hu L."/>
            <person name="Young N.D."/>
            <person name="Hall R.S."/>
            <person name="Korhonen P.K."/>
            <person name="Liao S."/>
            <person name="Thamsborg S."/>
            <person name="Xia J."/>
            <person name="Xu P."/>
            <person name="Wang S."/>
            <person name="Scheerlinck J.P."/>
            <person name="Hofmann A."/>
            <person name="Sternberg P.W."/>
            <person name="Wang J."/>
            <person name="Gasser R.B."/>
        </authorList>
    </citation>
    <scope>NUCLEOTIDE SEQUENCE [LARGE SCALE GENOMIC DNA]</scope>
    <source>
        <strain evidence="1">DCEP-RM93M</strain>
    </source>
</reference>
<dbReference type="Proteomes" id="UP000030764">
    <property type="component" value="Unassembled WGS sequence"/>
</dbReference>
<evidence type="ECO:0000313" key="1">
    <source>
        <dbReference type="EMBL" id="KFD49810.1"/>
    </source>
</evidence>
<organism evidence="1 2">
    <name type="scientific">Trichuris suis</name>
    <name type="common">pig whipworm</name>
    <dbReference type="NCBI Taxonomy" id="68888"/>
    <lineage>
        <taxon>Eukaryota</taxon>
        <taxon>Metazoa</taxon>
        <taxon>Ecdysozoa</taxon>
        <taxon>Nematoda</taxon>
        <taxon>Enoplea</taxon>
        <taxon>Dorylaimia</taxon>
        <taxon>Trichinellida</taxon>
        <taxon>Trichuridae</taxon>
        <taxon>Trichuris</taxon>
    </lineage>
</organism>
<accession>A0A085LXW4</accession>
<sequence>MVARQLLTGSFTLTLPSTRLCSTFSSVSSSLNYPSSDILNCQQNELTTNGLQGKQKEEKRQIMMKIRKLLRDN</sequence>